<evidence type="ECO:0000313" key="1">
    <source>
        <dbReference type="EMBL" id="OTA26660.1"/>
    </source>
</evidence>
<reference evidence="1 2" key="1">
    <citation type="submission" date="2017-01" db="EMBL/GenBank/DDBJ databases">
        <title>The recent genome duplication of the halophilic yeast Hortaea werneckii: insights from long-read sequencing.</title>
        <authorList>
            <person name="Sinha S."/>
            <person name="Flibotte S."/>
            <person name="Neira M."/>
            <person name="Lenassi M."/>
            <person name="Gostincar C."/>
            <person name="Stajich J.E."/>
            <person name="Nislow C.E."/>
        </authorList>
    </citation>
    <scope>NUCLEOTIDE SEQUENCE [LARGE SCALE GENOMIC DNA]</scope>
    <source>
        <strain evidence="1 2">EXF-2000</strain>
    </source>
</reference>
<accession>A0A1Z5SYQ3</accession>
<evidence type="ECO:0000313" key="2">
    <source>
        <dbReference type="Proteomes" id="UP000194280"/>
    </source>
</evidence>
<organism evidence="1 2">
    <name type="scientific">Hortaea werneckii EXF-2000</name>
    <dbReference type="NCBI Taxonomy" id="1157616"/>
    <lineage>
        <taxon>Eukaryota</taxon>
        <taxon>Fungi</taxon>
        <taxon>Dikarya</taxon>
        <taxon>Ascomycota</taxon>
        <taxon>Pezizomycotina</taxon>
        <taxon>Dothideomycetes</taxon>
        <taxon>Dothideomycetidae</taxon>
        <taxon>Mycosphaerellales</taxon>
        <taxon>Teratosphaeriaceae</taxon>
        <taxon>Hortaea</taxon>
    </lineage>
</organism>
<name>A0A1Z5SYQ3_HORWE</name>
<protein>
    <submittedName>
        <fullName evidence="1">Uncharacterized protein</fullName>
    </submittedName>
</protein>
<sequence>MGDMESAGKRPSRPPYGEQQKFFIAYMRIIKHKSWAQIGEEYAICFPEDTSPRSKGGLTSVYYRVRKEWGLPEVNEVDAETSILDRWMVHSRACNFDADFLSHMGYIEPPAEDQFGWGFV</sequence>
<keyword evidence="2" id="KW-1185">Reference proteome</keyword>
<dbReference type="VEuPathDB" id="FungiDB:BTJ68_11706"/>
<dbReference type="Proteomes" id="UP000194280">
    <property type="component" value="Unassembled WGS sequence"/>
</dbReference>
<dbReference type="AlphaFoldDB" id="A0A1Z5SYQ3"/>
<dbReference type="EMBL" id="MUNK01000186">
    <property type="protein sequence ID" value="OTA26660.1"/>
    <property type="molecule type" value="Genomic_DNA"/>
</dbReference>
<dbReference type="InParanoid" id="A0A1Z5SYQ3"/>
<comment type="caution">
    <text evidence="1">The sequence shown here is derived from an EMBL/GenBank/DDBJ whole genome shotgun (WGS) entry which is preliminary data.</text>
</comment>
<proteinExistence type="predicted"/>
<gene>
    <name evidence="1" type="ORF">BTJ68_11706</name>
</gene>
<dbReference type="OrthoDB" id="3921745at2759"/>